<organism evidence="3 4">
    <name type="scientific">Effrenium voratum</name>
    <dbReference type="NCBI Taxonomy" id="2562239"/>
    <lineage>
        <taxon>Eukaryota</taxon>
        <taxon>Sar</taxon>
        <taxon>Alveolata</taxon>
        <taxon>Dinophyceae</taxon>
        <taxon>Suessiales</taxon>
        <taxon>Symbiodiniaceae</taxon>
        <taxon>Effrenium</taxon>
    </lineage>
</organism>
<dbReference type="Gene3D" id="3.40.50.11550">
    <property type="match status" value="1"/>
</dbReference>
<dbReference type="Proteomes" id="UP001178507">
    <property type="component" value="Unassembled WGS sequence"/>
</dbReference>
<evidence type="ECO:0000256" key="1">
    <source>
        <dbReference type="SAM" id="MobiDB-lite"/>
    </source>
</evidence>
<sequence>MSAMETSPVPHALRLPRARPGVVSPSVLPNPRTPARSDLAAACAALWLLRRGVPRRSKPRASRLSVAARRRELALSFLPGPAFAETEADLEASVAAGADREAGKVRRLLEDPEVKLIRQLQQRAQLLDGRTFRPLQLPSLLQKGSPLYDADVVCVGEIHDSEADHAMQRLLIDALTYALFLELRSSEGVDPSAPRGRTPQNLSAQKLAVGVEYFSRQQQPTLDGLVFDKSPDGPGSSPSKFRRSKWHLGNMETNKETTTCSKWQACDWDRVWAYDWNLYAPLFRFCQLNLNRIVGLNLPLEAVLTVSRGGLDSAPEWLRSQLPPLDLEQLKHRRRFEDMLRMPLEKAVQRMSLPTSSWSPKEELNNMYQAQVLWDEFMANTALRYVSDVGGRLVVLAGANHVWRDAIPDRFEAQARRGGTARRATTIVPWRGSGLPPAGAADYLWQMDGPGGGDELAAELRAQRERLKGKSRVFPAGYI</sequence>
<evidence type="ECO:0000313" key="4">
    <source>
        <dbReference type="Proteomes" id="UP001178507"/>
    </source>
</evidence>
<feature type="domain" description="Haem-binding uptake Tiki superfamily ChaN" evidence="2">
    <location>
        <begin position="147"/>
        <end position="410"/>
    </location>
</feature>
<evidence type="ECO:0000313" key="3">
    <source>
        <dbReference type="EMBL" id="CAJ1371761.1"/>
    </source>
</evidence>
<evidence type="ECO:0000259" key="2">
    <source>
        <dbReference type="Pfam" id="PF04187"/>
    </source>
</evidence>
<dbReference type="SUPFAM" id="SSF159501">
    <property type="entry name" value="EreA/ChaN-like"/>
    <property type="match status" value="1"/>
</dbReference>
<gene>
    <name evidence="3" type="ORF">EVOR1521_LOCUS2003</name>
</gene>
<dbReference type="EMBL" id="CAUJNA010000096">
    <property type="protein sequence ID" value="CAJ1371761.1"/>
    <property type="molecule type" value="Genomic_DNA"/>
</dbReference>
<accession>A0AA36MHK9</accession>
<keyword evidence="4" id="KW-1185">Reference proteome</keyword>
<dbReference type="Pfam" id="PF04187">
    <property type="entry name" value="Cofac_haem_bdg"/>
    <property type="match status" value="1"/>
</dbReference>
<protein>
    <recommendedName>
        <fullName evidence="2">Haem-binding uptake Tiki superfamily ChaN domain-containing protein</fullName>
    </recommendedName>
</protein>
<dbReference type="AlphaFoldDB" id="A0AA36MHK9"/>
<name>A0AA36MHK9_9DINO</name>
<comment type="caution">
    <text evidence="3">The sequence shown here is derived from an EMBL/GenBank/DDBJ whole genome shotgun (WGS) entry which is preliminary data.</text>
</comment>
<dbReference type="InterPro" id="IPR007314">
    <property type="entry name" value="Cofac_haem-bd_dom"/>
</dbReference>
<feature type="region of interest" description="Disordered" evidence="1">
    <location>
        <begin position="223"/>
        <end position="244"/>
    </location>
</feature>
<proteinExistence type="predicted"/>
<dbReference type="CDD" id="cd14727">
    <property type="entry name" value="ChanN-like"/>
    <property type="match status" value="1"/>
</dbReference>
<reference evidence="3" key="1">
    <citation type="submission" date="2023-08" db="EMBL/GenBank/DDBJ databases">
        <authorList>
            <person name="Chen Y."/>
            <person name="Shah S."/>
            <person name="Dougan E. K."/>
            <person name="Thang M."/>
            <person name="Chan C."/>
        </authorList>
    </citation>
    <scope>NUCLEOTIDE SEQUENCE</scope>
</reference>